<organism evidence="1 2">
    <name type="scientific">Sphingomonas sanxanigenens</name>
    <dbReference type="NCBI Taxonomy" id="397260"/>
    <lineage>
        <taxon>Bacteria</taxon>
        <taxon>Pseudomonadati</taxon>
        <taxon>Pseudomonadota</taxon>
        <taxon>Alphaproteobacteria</taxon>
        <taxon>Sphingomonadales</taxon>
        <taxon>Sphingomonadaceae</taxon>
        <taxon>Sphingomonas</taxon>
    </lineage>
</organism>
<dbReference type="SUPFAM" id="SSF48452">
    <property type="entry name" value="TPR-like"/>
    <property type="match status" value="1"/>
</dbReference>
<accession>A0A2W5AFH5</accession>
<reference evidence="1 2" key="1">
    <citation type="submission" date="2017-08" db="EMBL/GenBank/DDBJ databases">
        <title>Infants hospitalized years apart are colonized by the same room-sourced microbial strains.</title>
        <authorList>
            <person name="Brooks B."/>
            <person name="Olm M.R."/>
            <person name="Firek B.A."/>
            <person name="Baker R."/>
            <person name="Thomas B.C."/>
            <person name="Morowitz M.J."/>
            <person name="Banfield J.F."/>
        </authorList>
    </citation>
    <scope>NUCLEOTIDE SEQUENCE [LARGE SCALE GENOMIC DNA]</scope>
    <source>
        <strain evidence="1">S2_018_000_R2_101</strain>
    </source>
</reference>
<dbReference type="InterPro" id="IPR011990">
    <property type="entry name" value="TPR-like_helical_dom_sf"/>
</dbReference>
<dbReference type="EMBL" id="QFNN01000016">
    <property type="protein sequence ID" value="PZO91039.1"/>
    <property type="molecule type" value="Genomic_DNA"/>
</dbReference>
<dbReference type="Proteomes" id="UP000249066">
    <property type="component" value="Unassembled WGS sequence"/>
</dbReference>
<dbReference type="AlphaFoldDB" id="A0A2W5AFH5"/>
<evidence type="ECO:0000313" key="2">
    <source>
        <dbReference type="Proteomes" id="UP000249066"/>
    </source>
</evidence>
<evidence type="ECO:0000313" key="1">
    <source>
        <dbReference type="EMBL" id="PZO91039.1"/>
    </source>
</evidence>
<dbReference type="Gene3D" id="1.25.40.10">
    <property type="entry name" value="Tetratricopeptide repeat domain"/>
    <property type="match status" value="1"/>
</dbReference>
<proteinExistence type="predicted"/>
<gene>
    <name evidence="1" type="ORF">DI623_04790</name>
</gene>
<name>A0A2W5AFH5_9SPHN</name>
<sequence>MGWIAAIALAVIAGALLWRFGGLPRLAREPVLAALALGLAGYAVQGNPYLPDHPVRPRAAAPQVDEDALDKARDMGPRFGGDVAWLVTSEGLMRAGATEASVGIVRRGLRDYPKSPDLWVGLGNALVAHAEGQISPAAIFAYQRAAALSPQSPAPPFFMGLALAQSGRFEEARASWAGLLARSPKNAPWRADVEQRLNALDQYMKSR</sequence>
<comment type="caution">
    <text evidence="1">The sequence shown here is derived from an EMBL/GenBank/DDBJ whole genome shotgun (WGS) entry which is preliminary data.</text>
</comment>
<protein>
    <submittedName>
        <fullName evidence="1">Cytochrome C biogenesis protein</fullName>
    </submittedName>
</protein>